<evidence type="ECO:0000256" key="4">
    <source>
        <dbReference type="ARBA" id="ARBA00051722"/>
    </source>
</evidence>
<dbReference type="Gene3D" id="3.20.20.140">
    <property type="entry name" value="Metal-dependent hydrolases"/>
    <property type="match status" value="1"/>
</dbReference>
<name>A0ABS5NYE2_9BACI</name>
<dbReference type="SUPFAM" id="SSF89550">
    <property type="entry name" value="PHP domain-like"/>
    <property type="match status" value="1"/>
</dbReference>
<dbReference type="PIRSF" id="PIRSF016557">
    <property type="entry name" value="Caps_synth_CpsB"/>
    <property type="match status" value="1"/>
</dbReference>
<accession>A0ABS5NYE2</accession>
<evidence type="ECO:0000256" key="2">
    <source>
        <dbReference type="ARBA" id="ARBA00022801"/>
    </source>
</evidence>
<keyword evidence="3 5" id="KW-0904">Protein phosphatase</keyword>
<dbReference type="RefSeq" id="WP_213104076.1">
    <property type="nucleotide sequence ID" value="NZ_JAGYPM010000005.1"/>
</dbReference>
<gene>
    <name evidence="6" type="ORF">KHA94_20985</name>
</gene>
<comment type="similarity">
    <text evidence="1 5">Belongs to the metallo-dependent hydrolases superfamily. CpsB/CapC family.</text>
</comment>
<proteinExistence type="inferred from homology"/>
<protein>
    <recommendedName>
        <fullName evidence="5">Tyrosine-protein phosphatase</fullName>
        <ecNumber evidence="5">3.1.3.48</ecNumber>
    </recommendedName>
</protein>
<keyword evidence="2 5" id="KW-0378">Hydrolase</keyword>
<dbReference type="EC" id="3.1.3.48" evidence="5"/>
<evidence type="ECO:0000256" key="3">
    <source>
        <dbReference type="ARBA" id="ARBA00022912"/>
    </source>
</evidence>
<evidence type="ECO:0000313" key="6">
    <source>
        <dbReference type="EMBL" id="MBS4192621.1"/>
    </source>
</evidence>
<dbReference type="PANTHER" id="PTHR39181">
    <property type="entry name" value="TYROSINE-PROTEIN PHOSPHATASE YWQE"/>
    <property type="match status" value="1"/>
</dbReference>
<comment type="caution">
    <text evidence="6">The sequence shown here is derived from an EMBL/GenBank/DDBJ whole genome shotgun (WGS) entry which is preliminary data.</text>
</comment>
<keyword evidence="7" id="KW-1185">Reference proteome</keyword>
<dbReference type="EMBL" id="JAGYPM010000005">
    <property type="protein sequence ID" value="MBS4192621.1"/>
    <property type="molecule type" value="Genomic_DNA"/>
</dbReference>
<evidence type="ECO:0000256" key="5">
    <source>
        <dbReference type="PIRNR" id="PIRNR016557"/>
    </source>
</evidence>
<dbReference type="Pfam" id="PF19567">
    <property type="entry name" value="CpsB_CapC"/>
    <property type="match status" value="1"/>
</dbReference>
<sequence length="254" mass="28767">MIDIHSHILPGLDDGAKTMAESLEMARHAVEEGIRIMIATPHHKNRFFENPKDIIFQKVRELNKELRDEGISLTILAGQEPAIHGDILEDFKKGELLTLNETQYLFIELPSGHVPRYTEQFLFDLQNMGAVPIIVHPERNQGMVERPEILYNLVKKGALAQLTASSISGMFGKNVKKFSHQLIAANLIHFIASDAHNIHNRAFHMANAYEVIESDYGIDMVCFFQENAGLLIEGKNVYKEVPQQVKKKKLLGIF</sequence>
<dbReference type="InterPro" id="IPR016195">
    <property type="entry name" value="Pol/histidinol_Pase-like"/>
</dbReference>
<dbReference type="PANTHER" id="PTHR39181:SF1">
    <property type="entry name" value="TYROSINE-PROTEIN PHOSPHATASE YWQE"/>
    <property type="match status" value="1"/>
</dbReference>
<evidence type="ECO:0000313" key="7">
    <source>
        <dbReference type="Proteomes" id="UP000681027"/>
    </source>
</evidence>
<dbReference type="InterPro" id="IPR016667">
    <property type="entry name" value="Caps_polysacc_synth_CpsB/CapC"/>
</dbReference>
<comment type="catalytic activity">
    <reaction evidence="4 5">
        <text>O-phospho-L-tyrosyl-[protein] + H2O = L-tyrosyl-[protein] + phosphate</text>
        <dbReference type="Rhea" id="RHEA:10684"/>
        <dbReference type="Rhea" id="RHEA-COMP:10136"/>
        <dbReference type="Rhea" id="RHEA-COMP:20101"/>
        <dbReference type="ChEBI" id="CHEBI:15377"/>
        <dbReference type="ChEBI" id="CHEBI:43474"/>
        <dbReference type="ChEBI" id="CHEBI:46858"/>
        <dbReference type="ChEBI" id="CHEBI:61978"/>
        <dbReference type="EC" id="3.1.3.48"/>
    </reaction>
</comment>
<reference evidence="6 7" key="1">
    <citation type="submission" date="2021-05" db="EMBL/GenBank/DDBJ databases">
        <title>Novel Bacillus species.</title>
        <authorList>
            <person name="Liu G."/>
        </authorList>
    </citation>
    <scope>NUCLEOTIDE SEQUENCE [LARGE SCALE GENOMIC DNA]</scope>
    <source>
        <strain evidence="6 7">FJAT-49705</strain>
    </source>
</reference>
<organism evidence="6 7">
    <name type="scientific">Cytobacillus citreus</name>
    <dbReference type="NCBI Taxonomy" id="2833586"/>
    <lineage>
        <taxon>Bacteria</taxon>
        <taxon>Bacillati</taxon>
        <taxon>Bacillota</taxon>
        <taxon>Bacilli</taxon>
        <taxon>Bacillales</taxon>
        <taxon>Bacillaceae</taxon>
        <taxon>Cytobacillus</taxon>
    </lineage>
</organism>
<dbReference type="Proteomes" id="UP000681027">
    <property type="component" value="Unassembled WGS sequence"/>
</dbReference>
<evidence type="ECO:0000256" key="1">
    <source>
        <dbReference type="ARBA" id="ARBA00005750"/>
    </source>
</evidence>